<proteinExistence type="predicted"/>
<name>A0A7H4LPP9_WHEAT</name>
<dbReference type="Proteomes" id="UP000280104">
    <property type="component" value="Chromosome II"/>
</dbReference>
<dbReference type="AlphaFoldDB" id="A0A7H4LPP9"/>
<gene>
    <name evidence="1" type="ORF">CAMPLR22A2D_LOCUS5221</name>
</gene>
<accession>A0A7H4LPP9</accession>
<organism evidence="1 2">
    <name type="scientific">Triticum aestivum</name>
    <name type="common">Wheat</name>
    <dbReference type="NCBI Taxonomy" id="4565"/>
    <lineage>
        <taxon>Eukaryota</taxon>
        <taxon>Viridiplantae</taxon>
        <taxon>Streptophyta</taxon>
        <taxon>Embryophyta</taxon>
        <taxon>Tracheophyta</taxon>
        <taxon>Spermatophyta</taxon>
        <taxon>Magnoliopsida</taxon>
        <taxon>Liliopsida</taxon>
        <taxon>Poales</taxon>
        <taxon>Poaceae</taxon>
        <taxon>BOP clade</taxon>
        <taxon>Pooideae</taxon>
        <taxon>Triticodae</taxon>
        <taxon>Triticeae</taxon>
        <taxon>Triticinae</taxon>
        <taxon>Triticum</taxon>
    </lineage>
</organism>
<evidence type="ECO:0000313" key="1">
    <source>
        <dbReference type="EMBL" id="SPT20588.1"/>
    </source>
</evidence>
<protein>
    <submittedName>
        <fullName evidence="1">Uncharacterized protein</fullName>
    </submittedName>
</protein>
<sequence length="69" mass="7646">MASFAAQLLDVFYDLVERVTGYSARAQDDKDLQKHSKLATTEAFRTEEVVEIRSRDLPVVSGGSEGQVN</sequence>
<reference evidence="1 2" key="1">
    <citation type="submission" date="2018-05" db="EMBL/GenBank/DDBJ databases">
        <authorList>
            <person name="Thind KAUR A."/>
        </authorList>
    </citation>
    <scope>NUCLEOTIDE SEQUENCE [LARGE SCALE GENOMIC DNA]</scope>
</reference>
<dbReference type="EMBL" id="LS480641">
    <property type="protein sequence ID" value="SPT20588.1"/>
    <property type="molecule type" value="Genomic_DNA"/>
</dbReference>
<evidence type="ECO:0000313" key="2">
    <source>
        <dbReference type="Proteomes" id="UP000280104"/>
    </source>
</evidence>